<dbReference type="InterPro" id="IPR004875">
    <property type="entry name" value="DDE_SF_endonuclease_dom"/>
</dbReference>
<accession>A0A0V1CSY5</accession>
<gene>
    <name evidence="3" type="ORF">T03_12135</name>
</gene>
<organism evidence="3 4">
    <name type="scientific">Trichinella britovi</name>
    <name type="common">Parasitic roundworm</name>
    <dbReference type="NCBI Taxonomy" id="45882"/>
    <lineage>
        <taxon>Eukaryota</taxon>
        <taxon>Metazoa</taxon>
        <taxon>Ecdysozoa</taxon>
        <taxon>Nematoda</taxon>
        <taxon>Enoplea</taxon>
        <taxon>Dorylaimia</taxon>
        <taxon>Trichinellida</taxon>
        <taxon>Trichinellidae</taxon>
        <taxon>Trichinella</taxon>
    </lineage>
</organism>
<evidence type="ECO:0000259" key="2">
    <source>
        <dbReference type="Pfam" id="PF03184"/>
    </source>
</evidence>
<sequence>MWNCQRIFASEVHVRCLQPMDLGVLRQFKCKYCSHLLQSLLANAETCEHAYKFSSRITVLDAVRWISQSWNQVDAEVIIKCFQLSGISSAEDPITEQDDNVVCISELAALHKAVSERHLVTDDVINAQDYAAIDDELTERTSDKSVKKFYMKSSHSNLPEKKKKNSPTSSDKRQLRTRLSIASNKRQLRTRFSIASNKRQLRTWFSTSSKT</sequence>
<dbReference type="Pfam" id="PF03184">
    <property type="entry name" value="DDE_1"/>
    <property type="match status" value="1"/>
</dbReference>
<feature type="region of interest" description="Disordered" evidence="1">
    <location>
        <begin position="153"/>
        <end position="176"/>
    </location>
</feature>
<proteinExistence type="predicted"/>
<dbReference type="GO" id="GO:0003676">
    <property type="term" value="F:nucleic acid binding"/>
    <property type="evidence" value="ECO:0007669"/>
    <property type="project" value="InterPro"/>
</dbReference>
<dbReference type="AlphaFoldDB" id="A0A0V1CSY5"/>
<dbReference type="Proteomes" id="UP000054653">
    <property type="component" value="Unassembled WGS sequence"/>
</dbReference>
<dbReference type="OMA" id="VINAQDY"/>
<dbReference type="EMBL" id="JYDI01000108">
    <property type="protein sequence ID" value="KRY52280.1"/>
    <property type="molecule type" value="Genomic_DNA"/>
</dbReference>
<evidence type="ECO:0000313" key="4">
    <source>
        <dbReference type="Proteomes" id="UP000054653"/>
    </source>
</evidence>
<name>A0A0V1CSY5_TRIBR</name>
<keyword evidence="4" id="KW-1185">Reference proteome</keyword>
<comment type="caution">
    <text evidence="3">The sequence shown here is derived from an EMBL/GenBank/DDBJ whole genome shotgun (WGS) entry which is preliminary data.</text>
</comment>
<feature type="domain" description="DDE-1" evidence="2">
    <location>
        <begin position="16"/>
        <end position="82"/>
    </location>
</feature>
<evidence type="ECO:0000256" key="1">
    <source>
        <dbReference type="SAM" id="MobiDB-lite"/>
    </source>
</evidence>
<evidence type="ECO:0000313" key="3">
    <source>
        <dbReference type="EMBL" id="KRY52280.1"/>
    </source>
</evidence>
<reference evidence="3 4" key="1">
    <citation type="submission" date="2015-01" db="EMBL/GenBank/DDBJ databases">
        <title>Evolution of Trichinella species and genotypes.</title>
        <authorList>
            <person name="Korhonen P.K."/>
            <person name="Edoardo P."/>
            <person name="Giuseppe L.R."/>
            <person name="Gasser R.B."/>
        </authorList>
    </citation>
    <scope>NUCLEOTIDE SEQUENCE [LARGE SCALE GENOMIC DNA]</scope>
    <source>
        <strain evidence="3">ISS120</strain>
    </source>
</reference>
<protein>
    <recommendedName>
        <fullName evidence="2">DDE-1 domain-containing protein</fullName>
    </recommendedName>
</protein>